<organism evidence="10 11">
    <name type="scientific">Gadus morhua</name>
    <name type="common">Atlantic cod</name>
    <dbReference type="NCBI Taxonomy" id="8049"/>
    <lineage>
        <taxon>Eukaryota</taxon>
        <taxon>Metazoa</taxon>
        <taxon>Chordata</taxon>
        <taxon>Craniata</taxon>
        <taxon>Vertebrata</taxon>
        <taxon>Euteleostomi</taxon>
        <taxon>Actinopterygii</taxon>
        <taxon>Neopterygii</taxon>
        <taxon>Teleostei</taxon>
        <taxon>Neoteleostei</taxon>
        <taxon>Acanthomorphata</taxon>
        <taxon>Zeiogadaria</taxon>
        <taxon>Gadariae</taxon>
        <taxon>Gadiformes</taxon>
        <taxon>Gadoidei</taxon>
        <taxon>Gadidae</taxon>
        <taxon>Gadus</taxon>
    </lineage>
</organism>
<dbReference type="GeneID" id="115556664"/>
<dbReference type="OMA" id="TWPLVHG"/>
<accession>A0A8C4ZI40</accession>
<dbReference type="InterPro" id="IPR038050">
    <property type="entry name" value="Neuro_actylchol_rec"/>
</dbReference>
<dbReference type="Ensembl" id="ENSGMOT00000015793.2">
    <property type="protein sequence ID" value="ENSGMOP00000015398.2"/>
    <property type="gene ID" value="ENSGMOG00000014416.2"/>
</dbReference>
<evidence type="ECO:0000313" key="10">
    <source>
        <dbReference type="Ensembl" id="ENSGMOP00000015398.2"/>
    </source>
</evidence>
<dbReference type="InterPro" id="IPR006202">
    <property type="entry name" value="Neur_chan_lig-bd"/>
</dbReference>
<feature type="transmembrane region" description="Helical" evidence="6">
    <location>
        <begin position="391"/>
        <end position="411"/>
    </location>
</feature>
<dbReference type="GO" id="GO:0004888">
    <property type="term" value="F:transmembrane signaling receptor activity"/>
    <property type="evidence" value="ECO:0007669"/>
    <property type="project" value="InterPro"/>
</dbReference>
<dbReference type="SUPFAM" id="SSF63712">
    <property type="entry name" value="Nicotinic receptor ligand binding domain-like"/>
    <property type="match status" value="1"/>
</dbReference>
<dbReference type="OrthoDB" id="5920062at2759"/>
<reference evidence="10" key="1">
    <citation type="submission" date="2025-08" db="UniProtKB">
        <authorList>
            <consortium name="Ensembl"/>
        </authorList>
    </citation>
    <scope>IDENTIFICATION</scope>
</reference>
<keyword evidence="7" id="KW-0732">Signal</keyword>
<evidence type="ECO:0000256" key="7">
    <source>
        <dbReference type="SAM" id="SignalP"/>
    </source>
</evidence>
<reference evidence="10" key="2">
    <citation type="submission" date="2025-09" db="UniProtKB">
        <authorList>
            <consortium name="Ensembl"/>
        </authorList>
    </citation>
    <scope>IDENTIFICATION</scope>
</reference>
<name>A0A8C4ZI40_GADMO</name>
<evidence type="ECO:0000313" key="11">
    <source>
        <dbReference type="Proteomes" id="UP000694546"/>
    </source>
</evidence>
<dbReference type="InterPro" id="IPR036734">
    <property type="entry name" value="Neur_chan_lig-bd_sf"/>
</dbReference>
<evidence type="ECO:0000256" key="1">
    <source>
        <dbReference type="ARBA" id="ARBA00004141"/>
    </source>
</evidence>
<dbReference type="Pfam" id="PF02932">
    <property type="entry name" value="Neur_chan_memb"/>
    <property type="match status" value="1"/>
</dbReference>
<feature type="domain" description="Neurotransmitter-gated ion-channel ligand-binding" evidence="8">
    <location>
        <begin position="53"/>
        <end position="184"/>
    </location>
</feature>
<feature type="domain" description="Neurotransmitter-gated ion-channel transmembrane" evidence="9">
    <location>
        <begin position="226"/>
        <end position="299"/>
    </location>
</feature>
<dbReference type="Pfam" id="PF02931">
    <property type="entry name" value="Neur_chan_LBD"/>
    <property type="match status" value="1"/>
</dbReference>
<dbReference type="AlphaFoldDB" id="A0A8C4ZI40"/>
<gene>
    <name evidence="10" type="primary">LOC115556664</name>
</gene>
<feature type="transmembrane region" description="Helical" evidence="6">
    <location>
        <begin position="223"/>
        <end position="243"/>
    </location>
</feature>
<dbReference type="GO" id="GO:0005230">
    <property type="term" value="F:extracellular ligand-gated monoatomic ion channel activity"/>
    <property type="evidence" value="ECO:0007669"/>
    <property type="project" value="InterPro"/>
</dbReference>
<feature type="transmembrane region" description="Helical" evidence="6">
    <location>
        <begin position="280"/>
        <end position="303"/>
    </location>
</feature>
<dbReference type="Gene3D" id="2.70.170.10">
    <property type="entry name" value="Neurotransmitter-gated ion-channel ligand-binding domain"/>
    <property type="match status" value="1"/>
</dbReference>
<feature type="signal peptide" evidence="7">
    <location>
        <begin position="1"/>
        <end position="24"/>
    </location>
</feature>
<dbReference type="Proteomes" id="UP000694546">
    <property type="component" value="Chromosome 2"/>
</dbReference>
<evidence type="ECO:0000259" key="9">
    <source>
        <dbReference type="Pfam" id="PF02932"/>
    </source>
</evidence>
<dbReference type="InterPro" id="IPR006029">
    <property type="entry name" value="Neurotrans-gated_channel_TM"/>
</dbReference>
<dbReference type="Gene3D" id="1.20.58.390">
    <property type="entry name" value="Neurotransmitter-gated ion-channel transmembrane domain"/>
    <property type="match status" value="1"/>
</dbReference>
<sequence>MRGGGVSTLFLLILLSTVCARASAACTTRRCLAQALIDRKLLSQPQTDQCKQTLKVPFIEYQTLSVDTKNLRFTSRMQARMEWTDPELAWNRSEYDYESVVLPVDKVWTPELTVTNSMSLVLLHGSKDLLASSDGTLKHTMSFIVVVTCEVNLFRYPFSSDMCPVAIEAWSKDGCGMDLKLKDVHLLDGEQGDWSTDWVWVQKRGAGQHFLMVSLSTKPMNPFISLILPSILILFVDVVSFALPLGGGERNSFKVTLALSFIMFLLILNSLLPGDSQCSPILRIHFCVCLVFLVLSMTASMLLTRVAKDGLMIPLLCCKKTPSAPSEPGEDPDEEASARGEGEKKDPGNELPEFSGDRLQLQKVVDFLEGVEEEKQQNERFYRIACRLDKICFYLYMLMCVVYFCLLTYMFTSYPCEINHFSFWY</sequence>
<dbReference type="InterPro" id="IPR006201">
    <property type="entry name" value="Neur_channel"/>
</dbReference>
<evidence type="ECO:0000256" key="2">
    <source>
        <dbReference type="ARBA" id="ARBA00022692"/>
    </source>
</evidence>
<proteinExistence type="predicted"/>
<dbReference type="InterPro" id="IPR036719">
    <property type="entry name" value="Neuro-gated_channel_TM_sf"/>
</dbReference>
<dbReference type="PANTHER" id="PTHR18945">
    <property type="entry name" value="NEUROTRANSMITTER GATED ION CHANNEL"/>
    <property type="match status" value="1"/>
</dbReference>
<evidence type="ECO:0000256" key="6">
    <source>
        <dbReference type="SAM" id="Phobius"/>
    </source>
</evidence>
<feature type="chain" id="PRO_5046567988" evidence="7">
    <location>
        <begin position="25"/>
        <end position="425"/>
    </location>
</feature>
<keyword evidence="4 6" id="KW-0472">Membrane</keyword>
<feature type="transmembrane region" description="Helical" evidence="6">
    <location>
        <begin position="255"/>
        <end position="274"/>
    </location>
</feature>
<evidence type="ECO:0000256" key="3">
    <source>
        <dbReference type="ARBA" id="ARBA00022989"/>
    </source>
</evidence>
<comment type="subcellular location">
    <subcellularLocation>
        <location evidence="1">Membrane</location>
        <topology evidence="1">Multi-pass membrane protein</topology>
    </subcellularLocation>
</comment>
<evidence type="ECO:0000259" key="8">
    <source>
        <dbReference type="Pfam" id="PF02931"/>
    </source>
</evidence>
<dbReference type="SUPFAM" id="SSF90112">
    <property type="entry name" value="Neurotransmitter-gated ion-channel transmembrane pore"/>
    <property type="match status" value="1"/>
</dbReference>
<feature type="compositionally biased region" description="Basic and acidic residues" evidence="5">
    <location>
        <begin position="336"/>
        <end position="348"/>
    </location>
</feature>
<evidence type="ECO:0000256" key="5">
    <source>
        <dbReference type="SAM" id="MobiDB-lite"/>
    </source>
</evidence>
<dbReference type="RefSeq" id="XP_030229690.1">
    <property type="nucleotide sequence ID" value="XM_030373830.1"/>
</dbReference>
<feature type="region of interest" description="Disordered" evidence="5">
    <location>
        <begin position="322"/>
        <end position="354"/>
    </location>
</feature>
<keyword evidence="3 6" id="KW-1133">Transmembrane helix</keyword>
<keyword evidence="11" id="KW-1185">Reference proteome</keyword>
<evidence type="ECO:0000256" key="4">
    <source>
        <dbReference type="ARBA" id="ARBA00023136"/>
    </source>
</evidence>
<keyword evidence="2 6" id="KW-0812">Transmembrane</keyword>
<dbReference type="GeneTree" id="ENSGT00920000149199"/>
<dbReference type="GO" id="GO:0016020">
    <property type="term" value="C:membrane"/>
    <property type="evidence" value="ECO:0007669"/>
    <property type="project" value="UniProtKB-SubCell"/>
</dbReference>
<protein>
    <submittedName>
        <fullName evidence="10">5-hydroxytryptamine receptor 3A-like</fullName>
    </submittedName>
</protein>